<dbReference type="InterPro" id="IPR046341">
    <property type="entry name" value="SET_dom_sf"/>
</dbReference>
<organism evidence="6 7">
    <name type="scientific">Pseudomicrostroma glucosiphilum</name>
    <dbReference type="NCBI Taxonomy" id="1684307"/>
    <lineage>
        <taxon>Eukaryota</taxon>
        <taxon>Fungi</taxon>
        <taxon>Dikarya</taxon>
        <taxon>Basidiomycota</taxon>
        <taxon>Ustilaginomycotina</taxon>
        <taxon>Exobasidiomycetes</taxon>
        <taxon>Microstromatales</taxon>
        <taxon>Microstromatales incertae sedis</taxon>
        <taxon>Pseudomicrostroma</taxon>
    </lineage>
</organism>
<protein>
    <submittedName>
        <fullName evidence="6">SET domain-containing protein</fullName>
    </submittedName>
</protein>
<gene>
    <name evidence="6" type="ORF">BCV69DRAFT_279701</name>
</gene>
<sequence length="619" mass="68309">MSPSLPHTFGDEASVPPPGSGLQAELIQDGATRAFLASFLQAGGTFSPLISLTSLESQGNCCVANNDIEEGKELFSIPREILFNTTTCELGNLCRQQERGTGSEGAAQEGGDEAKGDNDMSLDEPESQQTWRTEGSKRWEELTGWTPLILSLMWASVQISSSSSSNASSSKSSTNALWASYFSVMPTDFSHLPMFWPQQDLAELQGTSIPERIGKDEADEEYRANVIPFIKARPGIFFPGGDAYTEAQVDGELQKLYSLERFHIQGSRILSRSFHVKREGTKEVNEGRMVDMDESAEAGAGDSEDSDDEDDEEEKEDTGDISMVPMADMLNASYDSENARLFYTPTSLSMRAVCSIKRGEQILNTYGDPPNSDLLRRYGHVDLINGADEIELSAKLLVEGALKLQSNDQSTPLETRRQALTKRVEHCIANAGLEESYVLSYVFPPTPRGPLPSQIEALSDEDLSTAIEEGRCNFFEDEELQSLCRSLLMDDDEWCAKYEEKGKVPKGKMSLDVAELLRVSCDLREEMYPSATTSSQKGEAPASLNARNARVVREGEKQVLRENRQVLERWMAMQLQRKEVKASGGGKDGKKRKEKSSVSGSGNGNKRSGEEDAGKRRKR</sequence>
<evidence type="ECO:0000256" key="1">
    <source>
        <dbReference type="ARBA" id="ARBA00022603"/>
    </source>
</evidence>
<evidence type="ECO:0000256" key="4">
    <source>
        <dbReference type="SAM" id="MobiDB-lite"/>
    </source>
</evidence>
<feature type="compositionally biased region" description="Basic and acidic residues" evidence="4">
    <location>
        <begin position="607"/>
        <end position="619"/>
    </location>
</feature>
<keyword evidence="1" id="KW-0489">Methyltransferase</keyword>
<feature type="region of interest" description="Disordered" evidence="4">
    <location>
        <begin position="529"/>
        <end position="549"/>
    </location>
</feature>
<dbReference type="EMBL" id="KZ819321">
    <property type="protein sequence ID" value="PWN23785.1"/>
    <property type="molecule type" value="Genomic_DNA"/>
</dbReference>
<evidence type="ECO:0000313" key="7">
    <source>
        <dbReference type="Proteomes" id="UP000245942"/>
    </source>
</evidence>
<dbReference type="GO" id="GO:0016279">
    <property type="term" value="F:protein-lysine N-methyltransferase activity"/>
    <property type="evidence" value="ECO:0007669"/>
    <property type="project" value="TreeGrafter"/>
</dbReference>
<keyword evidence="7" id="KW-1185">Reference proteome</keyword>
<feature type="region of interest" description="Disordered" evidence="4">
    <location>
        <begin position="98"/>
        <end position="137"/>
    </location>
</feature>
<feature type="domain" description="SET" evidence="5">
    <location>
        <begin position="47"/>
        <end position="367"/>
    </location>
</feature>
<dbReference type="InterPro" id="IPR036464">
    <property type="entry name" value="Rubisco_LSMT_subst-bd_sf"/>
</dbReference>
<evidence type="ECO:0000259" key="5">
    <source>
        <dbReference type="PROSITE" id="PS50280"/>
    </source>
</evidence>
<dbReference type="PANTHER" id="PTHR13271">
    <property type="entry name" value="UNCHARACTERIZED PUTATIVE METHYLTRANSFERASE"/>
    <property type="match status" value="1"/>
</dbReference>
<dbReference type="SUPFAM" id="SSF82199">
    <property type="entry name" value="SET domain"/>
    <property type="match status" value="1"/>
</dbReference>
<keyword evidence="2" id="KW-0808">Transferase</keyword>
<reference evidence="6 7" key="1">
    <citation type="journal article" date="2018" name="Mol. Biol. Evol.">
        <title>Broad Genomic Sampling Reveals a Smut Pathogenic Ancestry of the Fungal Clade Ustilaginomycotina.</title>
        <authorList>
            <person name="Kijpornyongpan T."/>
            <person name="Mondo S.J."/>
            <person name="Barry K."/>
            <person name="Sandor L."/>
            <person name="Lee J."/>
            <person name="Lipzen A."/>
            <person name="Pangilinan J."/>
            <person name="LaButti K."/>
            <person name="Hainaut M."/>
            <person name="Henrissat B."/>
            <person name="Grigoriev I.V."/>
            <person name="Spatafora J.W."/>
            <person name="Aime M.C."/>
        </authorList>
    </citation>
    <scope>NUCLEOTIDE SEQUENCE [LARGE SCALE GENOMIC DNA]</scope>
    <source>
        <strain evidence="6 7">MCA 4718</strain>
    </source>
</reference>
<dbReference type="Gene3D" id="3.90.1420.10">
    <property type="entry name" value="Rubisco LSMT, substrate-binding domain"/>
    <property type="match status" value="1"/>
</dbReference>
<evidence type="ECO:0000256" key="3">
    <source>
        <dbReference type="ARBA" id="ARBA00022691"/>
    </source>
</evidence>
<accession>A0A316UKM6</accession>
<dbReference type="GeneID" id="37013078"/>
<dbReference type="Gene3D" id="3.90.1410.10">
    <property type="entry name" value="set domain protein methyltransferase, domain 1"/>
    <property type="match status" value="1"/>
</dbReference>
<dbReference type="InterPro" id="IPR001214">
    <property type="entry name" value="SET_dom"/>
</dbReference>
<feature type="region of interest" description="Disordered" evidence="4">
    <location>
        <begin position="574"/>
        <end position="619"/>
    </location>
</feature>
<feature type="compositionally biased region" description="Acidic residues" evidence="4">
    <location>
        <begin position="292"/>
        <end position="319"/>
    </location>
</feature>
<keyword evidence="3" id="KW-0949">S-adenosyl-L-methionine</keyword>
<evidence type="ECO:0000256" key="2">
    <source>
        <dbReference type="ARBA" id="ARBA00022679"/>
    </source>
</evidence>
<dbReference type="RefSeq" id="XP_025350945.1">
    <property type="nucleotide sequence ID" value="XM_025491344.1"/>
</dbReference>
<name>A0A316UKM6_9BASI</name>
<feature type="compositionally biased region" description="Basic and acidic residues" evidence="4">
    <location>
        <begin position="281"/>
        <end position="291"/>
    </location>
</feature>
<feature type="region of interest" description="Disordered" evidence="4">
    <location>
        <begin position="281"/>
        <end position="321"/>
    </location>
</feature>
<evidence type="ECO:0000313" key="6">
    <source>
        <dbReference type="EMBL" id="PWN23785.1"/>
    </source>
</evidence>
<dbReference type="InterPro" id="IPR050600">
    <property type="entry name" value="SETD3_SETD6_MTase"/>
</dbReference>
<dbReference type="AlphaFoldDB" id="A0A316UKM6"/>
<dbReference type="PROSITE" id="PS50280">
    <property type="entry name" value="SET"/>
    <property type="match status" value="1"/>
</dbReference>
<dbReference type="GO" id="GO:0032259">
    <property type="term" value="P:methylation"/>
    <property type="evidence" value="ECO:0007669"/>
    <property type="project" value="UniProtKB-KW"/>
</dbReference>
<feature type="compositionally biased region" description="Low complexity" evidence="4">
    <location>
        <begin position="597"/>
        <end position="606"/>
    </location>
</feature>
<proteinExistence type="predicted"/>
<dbReference type="OrthoDB" id="341421at2759"/>
<dbReference type="Proteomes" id="UP000245942">
    <property type="component" value="Unassembled WGS sequence"/>
</dbReference>
<feature type="region of interest" description="Disordered" evidence="4">
    <location>
        <begin position="1"/>
        <end position="20"/>
    </location>
</feature>
<dbReference type="STRING" id="1684307.A0A316UKM6"/>